<sequence>MTGPSVADLTTETSDPEAHQLTNKQKAGKKGRGKAKGKKGR</sequence>
<gene>
    <name evidence="2" type="ORF">LCGC14_1820940</name>
</gene>
<accession>A0A0F9IYS6</accession>
<proteinExistence type="predicted"/>
<feature type="compositionally biased region" description="Basic residues" evidence="1">
    <location>
        <begin position="26"/>
        <end position="41"/>
    </location>
</feature>
<reference evidence="2" key="1">
    <citation type="journal article" date="2015" name="Nature">
        <title>Complex archaea that bridge the gap between prokaryotes and eukaryotes.</title>
        <authorList>
            <person name="Spang A."/>
            <person name="Saw J.H."/>
            <person name="Jorgensen S.L."/>
            <person name="Zaremba-Niedzwiedzka K."/>
            <person name="Martijn J."/>
            <person name="Lind A.E."/>
            <person name="van Eijk R."/>
            <person name="Schleper C."/>
            <person name="Guy L."/>
            <person name="Ettema T.J."/>
        </authorList>
    </citation>
    <scope>NUCLEOTIDE SEQUENCE</scope>
</reference>
<protein>
    <submittedName>
        <fullName evidence="2">Uncharacterized protein</fullName>
    </submittedName>
</protein>
<dbReference type="AlphaFoldDB" id="A0A0F9IYS6"/>
<name>A0A0F9IYS6_9ZZZZ</name>
<evidence type="ECO:0000313" key="2">
    <source>
        <dbReference type="EMBL" id="KKL98780.1"/>
    </source>
</evidence>
<organism evidence="2">
    <name type="scientific">marine sediment metagenome</name>
    <dbReference type="NCBI Taxonomy" id="412755"/>
    <lineage>
        <taxon>unclassified sequences</taxon>
        <taxon>metagenomes</taxon>
        <taxon>ecological metagenomes</taxon>
    </lineage>
</organism>
<comment type="caution">
    <text evidence="2">The sequence shown here is derived from an EMBL/GenBank/DDBJ whole genome shotgun (WGS) entry which is preliminary data.</text>
</comment>
<dbReference type="EMBL" id="LAZR01017831">
    <property type="protein sequence ID" value="KKL98780.1"/>
    <property type="molecule type" value="Genomic_DNA"/>
</dbReference>
<evidence type="ECO:0000256" key="1">
    <source>
        <dbReference type="SAM" id="MobiDB-lite"/>
    </source>
</evidence>
<feature type="region of interest" description="Disordered" evidence="1">
    <location>
        <begin position="1"/>
        <end position="41"/>
    </location>
</feature>